<dbReference type="GeneID" id="93614306"/>
<keyword evidence="2" id="KW-1185">Reference proteome</keyword>
<name>I1C2F0_RHIO9</name>
<dbReference type="EMBL" id="CH476736">
    <property type="protein sequence ID" value="EIE82630.1"/>
    <property type="molecule type" value="Genomic_DNA"/>
</dbReference>
<evidence type="ECO:0000313" key="2">
    <source>
        <dbReference type="Proteomes" id="UP000009138"/>
    </source>
</evidence>
<dbReference type="AlphaFoldDB" id="I1C2F0"/>
<dbReference type="InParanoid" id="I1C2F0"/>
<reference evidence="1 2" key="1">
    <citation type="journal article" date="2009" name="PLoS Genet.">
        <title>Genomic analysis of the basal lineage fungus Rhizopus oryzae reveals a whole-genome duplication.</title>
        <authorList>
            <person name="Ma L.-J."/>
            <person name="Ibrahim A.S."/>
            <person name="Skory C."/>
            <person name="Grabherr M.G."/>
            <person name="Burger G."/>
            <person name="Butler M."/>
            <person name="Elias M."/>
            <person name="Idnurm A."/>
            <person name="Lang B.F."/>
            <person name="Sone T."/>
            <person name="Abe A."/>
            <person name="Calvo S.E."/>
            <person name="Corrochano L.M."/>
            <person name="Engels R."/>
            <person name="Fu J."/>
            <person name="Hansberg W."/>
            <person name="Kim J.-M."/>
            <person name="Kodira C.D."/>
            <person name="Koehrsen M.J."/>
            <person name="Liu B."/>
            <person name="Miranda-Saavedra D."/>
            <person name="O'Leary S."/>
            <person name="Ortiz-Castellanos L."/>
            <person name="Poulter R."/>
            <person name="Rodriguez-Romero J."/>
            <person name="Ruiz-Herrera J."/>
            <person name="Shen Y.-Q."/>
            <person name="Zeng Q."/>
            <person name="Galagan J."/>
            <person name="Birren B.W."/>
            <person name="Cuomo C.A."/>
            <person name="Wickes B.L."/>
        </authorList>
    </citation>
    <scope>NUCLEOTIDE SEQUENCE [LARGE SCALE GENOMIC DNA]</scope>
    <source>
        <strain evidence="2">RA 99-880 / ATCC MYA-4621 / FGSC 9543 / NRRL 43880</strain>
    </source>
</reference>
<dbReference type="Proteomes" id="UP000009138">
    <property type="component" value="Unassembled WGS sequence"/>
</dbReference>
<protein>
    <submittedName>
        <fullName evidence="1">Uncharacterized protein</fullName>
    </submittedName>
</protein>
<sequence length="49" mass="5952">MDLMRVVVESFLNFKKKSLWNIQDLPTYIEEFWSKWLLCQIVSRKDCIG</sequence>
<dbReference type="RefSeq" id="XP_067518026.1">
    <property type="nucleotide sequence ID" value="XM_067661925.1"/>
</dbReference>
<evidence type="ECO:0000313" key="1">
    <source>
        <dbReference type="EMBL" id="EIE82630.1"/>
    </source>
</evidence>
<gene>
    <name evidence="1" type="ORF">RO3G_07335</name>
</gene>
<accession>I1C2F0</accession>
<organism evidence="1 2">
    <name type="scientific">Rhizopus delemar (strain RA 99-880 / ATCC MYA-4621 / FGSC 9543 / NRRL 43880)</name>
    <name type="common">Mucormycosis agent</name>
    <name type="synonym">Rhizopus arrhizus var. delemar</name>
    <dbReference type="NCBI Taxonomy" id="246409"/>
    <lineage>
        <taxon>Eukaryota</taxon>
        <taxon>Fungi</taxon>
        <taxon>Fungi incertae sedis</taxon>
        <taxon>Mucoromycota</taxon>
        <taxon>Mucoromycotina</taxon>
        <taxon>Mucoromycetes</taxon>
        <taxon>Mucorales</taxon>
        <taxon>Mucorineae</taxon>
        <taxon>Rhizopodaceae</taxon>
        <taxon>Rhizopus</taxon>
    </lineage>
</organism>
<dbReference type="VEuPathDB" id="FungiDB:RO3G_07335"/>
<proteinExistence type="predicted"/>